<evidence type="ECO:0000313" key="5">
    <source>
        <dbReference type="Proteomes" id="UP000077381"/>
    </source>
</evidence>
<dbReference type="PANTHER" id="PTHR22990:SF15">
    <property type="entry name" value="F-BOX ONLY PROTEIN 10"/>
    <property type="match status" value="1"/>
</dbReference>
<comment type="caution">
    <text evidence="4">The sequence shown here is derived from an EMBL/GenBank/DDBJ whole genome shotgun (WGS) entry which is preliminary data.</text>
</comment>
<evidence type="ECO:0000256" key="1">
    <source>
        <dbReference type="ARBA" id="ARBA00022737"/>
    </source>
</evidence>
<feature type="chain" id="PRO_5008062819" description="Right handed beta helix domain-containing protein" evidence="2">
    <location>
        <begin position="38"/>
        <end position="363"/>
    </location>
</feature>
<reference evidence="4 5" key="1">
    <citation type="submission" date="2015-12" db="EMBL/GenBank/DDBJ databases">
        <title>Genome sequence of Streptomyces sp. G25.</title>
        <authorList>
            <person name="Poehlein A."/>
            <person name="Roettig A."/>
            <person name="Hiessl S."/>
            <person name="Hauschild P."/>
            <person name="Schauer J."/>
            <person name="Madkour M.H."/>
            <person name="Al-Ansari A.M."/>
            <person name="Almakishah N.H."/>
            <person name="Steinbuechel A."/>
            <person name="Daniel R."/>
        </authorList>
    </citation>
    <scope>NUCLEOTIDE SEQUENCE [LARGE SCALE GENOMIC DNA]</scope>
    <source>
        <strain evidence="5">G25(2015)</strain>
    </source>
</reference>
<evidence type="ECO:0000259" key="3">
    <source>
        <dbReference type="Pfam" id="PF13229"/>
    </source>
</evidence>
<dbReference type="EMBL" id="LOHS01000190">
    <property type="protein sequence ID" value="OAH09667.1"/>
    <property type="molecule type" value="Genomic_DNA"/>
</dbReference>
<dbReference type="Gene3D" id="2.160.20.10">
    <property type="entry name" value="Single-stranded right-handed beta-helix, Pectin lyase-like"/>
    <property type="match status" value="1"/>
</dbReference>
<keyword evidence="2" id="KW-0732">Signal</keyword>
<proteinExistence type="predicted"/>
<evidence type="ECO:0000313" key="4">
    <source>
        <dbReference type="EMBL" id="OAH09667.1"/>
    </source>
</evidence>
<dbReference type="InterPro" id="IPR051550">
    <property type="entry name" value="SCF-Subunits/Alg-Epimerases"/>
</dbReference>
<evidence type="ECO:0000256" key="2">
    <source>
        <dbReference type="SAM" id="SignalP"/>
    </source>
</evidence>
<protein>
    <recommendedName>
        <fullName evidence="3">Right handed beta helix domain-containing protein</fullName>
    </recommendedName>
</protein>
<dbReference type="SMART" id="SM00710">
    <property type="entry name" value="PbH1"/>
    <property type="match status" value="7"/>
</dbReference>
<name>A0A177HH19_9ACTN</name>
<dbReference type="SUPFAM" id="SSF51126">
    <property type="entry name" value="Pectin lyase-like"/>
    <property type="match status" value="1"/>
</dbReference>
<accession>A0A177HH19</accession>
<dbReference type="InterPro" id="IPR039448">
    <property type="entry name" value="Beta_helix"/>
</dbReference>
<keyword evidence="1" id="KW-0677">Repeat</keyword>
<sequence>MNEPSFAFMTTRKIKYLGCVAAVAVSGLGAAPPTAAAARHVVLPGQSIQQAVDAAQPGDTIVIAPGTYRESVLITKSRLTLRGAGSRTVIMPPASGAGAGNRCATAGNGMCVLGTDAQPVQGTTIRSLRLSGFKKNALWASRTDRLTVQGVIAEKNGQWGIAEERSTRSLFWGNTARDNAESGLFLSNTIDTEAGATDTQGTVVRYNLLQRNRIGVTVRRLRNLTVANNSVTGNCNGVFVVGDEGRPQAGDMAIRRNTIYSNNKYCAQTARLPYIQGSGIVLTGAEDTLVEGNVIRGNEGKSTFSGGIVLYKSFVGAVNQRNVIRDNMVLGNTTADLANRDTTGSGNRFSGNLCKVSEPAGMC</sequence>
<dbReference type="PANTHER" id="PTHR22990">
    <property type="entry name" value="F-BOX ONLY PROTEIN"/>
    <property type="match status" value="1"/>
</dbReference>
<dbReference type="STRING" id="1716141.STSP_70060"/>
<gene>
    <name evidence="4" type="ORF">STSP_70060</name>
</gene>
<dbReference type="PATRIC" id="fig|1716141.3.peg.7415"/>
<feature type="signal peptide" evidence="2">
    <location>
        <begin position="1"/>
        <end position="37"/>
    </location>
</feature>
<feature type="domain" description="Right handed beta helix" evidence="3">
    <location>
        <begin position="107"/>
        <end position="244"/>
    </location>
</feature>
<dbReference type="Pfam" id="PF13229">
    <property type="entry name" value="Beta_helix"/>
    <property type="match status" value="1"/>
</dbReference>
<dbReference type="InterPro" id="IPR012334">
    <property type="entry name" value="Pectin_lyas_fold"/>
</dbReference>
<keyword evidence="5" id="KW-1185">Reference proteome</keyword>
<dbReference type="InterPro" id="IPR006626">
    <property type="entry name" value="PbH1"/>
</dbReference>
<dbReference type="InterPro" id="IPR011050">
    <property type="entry name" value="Pectin_lyase_fold/virulence"/>
</dbReference>
<dbReference type="Proteomes" id="UP000077381">
    <property type="component" value="Unassembled WGS sequence"/>
</dbReference>
<dbReference type="AlphaFoldDB" id="A0A177HH19"/>
<organism evidence="4 5">
    <name type="scientific">Streptomyces jeddahensis</name>
    <dbReference type="NCBI Taxonomy" id="1716141"/>
    <lineage>
        <taxon>Bacteria</taxon>
        <taxon>Bacillati</taxon>
        <taxon>Actinomycetota</taxon>
        <taxon>Actinomycetes</taxon>
        <taxon>Kitasatosporales</taxon>
        <taxon>Streptomycetaceae</taxon>
        <taxon>Streptomyces</taxon>
    </lineage>
</organism>